<dbReference type="InterPro" id="IPR002778">
    <property type="entry name" value="Signal_recog_particle_SRP19"/>
</dbReference>
<keyword evidence="4" id="KW-0687">Ribonucleoprotein</keyword>
<feature type="compositionally biased region" description="Low complexity" evidence="5">
    <location>
        <begin position="125"/>
        <end position="143"/>
    </location>
</feature>
<dbReference type="PANTHER" id="PTHR17453:SF0">
    <property type="entry name" value="SIGNAL RECOGNITION PARTICLE 19 KDA PROTEIN"/>
    <property type="match status" value="1"/>
</dbReference>
<keyword evidence="3" id="KW-0733">Signal recognition particle</keyword>
<dbReference type="GO" id="GO:0006617">
    <property type="term" value="P:SRP-dependent cotranslational protein targeting to membrane, signal sequence recognition"/>
    <property type="evidence" value="ECO:0007669"/>
    <property type="project" value="TreeGrafter"/>
</dbReference>
<dbReference type="STRING" id="3076.A0A2P6TTF6"/>
<feature type="region of interest" description="Disordered" evidence="5">
    <location>
        <begin position="125"/>
        <end position="151"/>
    </location>
</feature>
<evidence type="ECO:0000256" key="3">
    <source>
        <dbReference type="ARBA" id="ARBA00023135"/>
    </source>
</evidence>
<evidence type="ECO:0000256" key="1">
    <source>
        <dbReference type="ARBA" id="ARBA00004496"/>
    </source>
</evidence>
<proteinExistence type="predicted"/>
<evidence type="ECO:0000256" key="4">
    <source>
        <dbReference type="ARBA" id="ARBA00023274"/>
    </source>
</evidence>
<dbReference type="AlphaFoldDB" id="A0A2P6TTF6"/>
<evidence type="ECO:0000256" key="5">
    <source>
        <dbReference type="SAM" id="MobiDB-lite"/>
    </source>
</evidence>
<dbReference type="GO" id="GO:0008312">
    <property type="term" value="F:7S RNA binding"/>
    <property type="evidence" value="ECO:0007669"/>
    <property type="project" value="InterPro"/>
</dbReference>
<dbReference type="PANTHER" id="PTHR17453">
    <property type="entry name" value="SIGNAL RECOGNITION PARTICLE 19 KD PROTEIN"/>
    <property type="match status" value="1"/>
</dbReference>
<dbReference type="EMBL" id="LHPG02000007">
    <property type="protein sequence ID" value="PRW57351.1"/>
    <property type="molecule type" value="Genomic_DNA"/>
</dbReference>
<protein>
    <submittedName>
        <fullName evidence="6">Signal recognition particle 19 kDa-like</fullName>
    </submittedName>
</protein>
<dbReference type="SUPFAM" id="SSF69695">
    <property type="entry name" value="SRP19"/>
    <property type="match status" value="1"/>
</dbReference>
<dbReference type="Gene3D" id="3.30.56.30">
    <property type="entry name" value="Signal recognition particle, SRP19-like subunit"/>
    <property type="match status" value="1"/>
</dbReference>
<dbReference type="InterPro" id="IPR036521">
    <property type="entry name" value="SRP19-like_sf"/>
</dbReference>
<sequence length="151" mass="16346">MSFEHDKRIIIYPNYIDSRKTVAQGRRIPKELAAESPNAIEIYECIINGLKLEAEAEMKCYPRDWMVPGRVRVKLRNDDGSPVNPDIPSRRALLIKVAELVPRHPGRANRKPGALAGPQAAAAAAAAAAGAAAGPSKQQQTGGSKKKKGRK</sequence>
<accession>A0A2P6TTF6</accession>
<keyword evidence="7" id="KW-1185">Reference proteome</keyword>
<name>A0A2P6TTF6_CHLSO</name>
<dbReference type="GO" id="GO:0005786">
    <property type="term" value="C:signal recognition particle, endoplasmic reticulum targeting"/>
    <property type="evidence" value="ECO:0007669"/>
    <property type="project" value="UniProtKB-KW"/>
</dbReference>
<evidence type="ECO:0000313" key="7">
    <source>
        <dbReference type="Proteomes" id="UP000239899"/>
    </source>
</evidence>
<dbReference type="Pfam" id="PF01922">
    <property type="entry name" value="SRP19"/>
    <property type="match status" value="1"/>
</dbReference>
<comment type="caution">
    <text evidence="6">The sequence shown here is derived from an EMBL/GenBank/DDBJ whole genome shotgun (WGS) entry which is preliminary data.</text>
</comment>
<dbReference type="OrthoDB" id="2190947at2759"/>
<comment type="subcellular location">
    <subcellularLocation>
        <location evidence="1">Cytoplasm</location>
    </subcellularLocation>
</comment>
<evidence type="ECO:0000256" key="2">
    <source>
        <dbReference type="ARBA" id="ARBA00022490"/>
    </source>
</evidence>
<organism evidence="6 7">
    <name type="scientific">Chlorella sorokiniana</name>
    <name type="common">Freshwater green alga</name>
    <dbReference type="NCBI Taxonomy" id="3076"/>
    <lineage>
        <taxon>Eukaryota</taxon>
        <taxon>Viridiplantae</taxon>
        <taxon>Chlorophyta</taxon>
        <taxon>core chlorophytes</taxon>
        <taxon>Trebouxiophyceae</taxon>
        <taxon>Chlorellales</taxon>
        <taxon>Chlorellaceae</taxon>
        <taxon>Chlorella clade</taxon>
        <taxon>Chlorella</taxon>
    </lineage>
</organism>
<keyword evidence="2" id="KW-0963">Cytoplasm</keyword>
<evidence type="ECO:0000313" key="6">
    <source>
        <dbReference type="EMBL" id="PRW57351.1"/>
    </source>
</evidence>
<gene>
    <name evidence="6" type="ORF">C2E21_4038</name>
</gene>
<dbReference type="Proteomes" id="UP000239899">
    <property type="component" value="Unassembled WGS sequence"/>
</dbReference>
<reference evidence="6 7" key="1">
    <citation type="journal article" date="2018" name="Plant J.">
        <title>Genome sequences of Chlorella sorokiniana UTEX 1602 and Micractinium conductrix SAG 241.80: implications to maltose excretion by a green alga.</title>
        <authorList>
            <person name="Arriola M.B."/>
            <person name="Velmurugan N."/>
            <person name="Zhang Y."/>
            <person name="Plunkett M.H."/>
            <person name="Hondzo H."/>
            <person name="Barney B.M."/>
        </authorList>
    </citation>
    <scope>NUCLEOTIDE SEQUENCE [LARGE SCALE GENOMIC DNA]</scope>
    <source>
        <strain evidence="7">UTEX 1602</strain>
    </source>
</reference>